<dbReference type="EMBL" id="FOZS01000001">
    <property type="protein sequence ID" value="SFS48938.1"/>
    <property type="molecule type" value="Genomic_DNA"/>
</dbReference>
<protein>
    <submittedName>
        <fullName evidence="2">Uncharacterized protein</fullName>
    </submittedName>
</protein>
<keyword evidence="1" id="KW-0812">Transmembrane</keyword>
<reference evidence="3" key="1">
    <citation type="submission" date="2016-10" db="EMBL/GenBank/DDBJ databases">
        <authorList>
            <person name="Varghese N."/>
            <person name="Submissions S."/>
        </authorList>
    </citation>
    <scope>NUCLEOTIDE SEQUENCE [LARGE SCALE GENOMIC DNA]</scope>
    <source>
        <strain evidence="3">DSM 22427</strain>
    </source>
</reference>
<keyword evidence="3" id="KW-1185">Reference proteome</keyword>
<dbReference type="PROSITE" id="PS51257">
    <property type="entry name" value="PROKAR_LIPOPROTEIN"/>
    <property type="match status" value="1"/>
</dbReference>
<dbReference type="AlphaFoldDB" id="A0A1I6Q992"/>
<dbReference type="Proteomes" id="UP000199199">
    <property type="component" value="Unassembled WGS sequence"/>
</dbReference>
<evidence type="ECO:0000313" key="3">
    <source>
        <dbReference type="Proteomes" id="UP000199199"/>
    </source>
</evidence>
<keyword evidence="1" id="KW-0472">Membrane</keyword>
<accession>A0A1I6Q992</accession>
<feature type="transmembrane region" description="Helical" evidence="1">
    <location>
        <begin position="36"/>
        <end position="53"/>
    </location>
</feature>
<dbReference type="RefSeq" id="WP_092902421.1">
    <property type="nucleotide sequence ID" value="NZ_FOZS01000001.1"/>
</dbReference>
<name>A0A1I6Q992_9EURY</name>
<organism evidence="2 3">
    <name type="scientific">Halostagnicola kamekurae</name>
    <dbReference type="NCBI Taxonomy" id="619731"/>
    <lineage>
        <taxon>Archaea</taxon>
        <taxon>Methanobacteriati</taxon>
        <taxon>Methanobacteriota</taxon>
        <taxon>Stenosarchaea group</taxon>
        <taxon>Halobacteria</taxon>
        <taxon>Halobacteriales</taxon>
        <taxon>Natrialbaceae</taxon>
        <taxon>Halostagnicola</taxon>
    </lineage>
</organism>
<gene>
    <name evidence="2" type="ORF">SAMN04488556_1083</name>
</gene>
<evidence type="ECO:0000256" key="1">
    <source>
        <dbReference type="SAM" id="Phobius"/>
    </source>
</evidence>
<proteinExistence type="predicted"/>
<keyword evidence="1" id="KW-1133">Transmembrane helix</keyword>
<feature type="transmembrane region" description="Helical" evidence="1">
    <location>
        <begin position="7"/>
        <end position="24"/>
    </location>
</feature>
<sequence>MDKRSRLIVGTIWIAVACIMATTLEPSVPTTVVEILRVFVVLMALFLGFVYLFDPRGLITERRFH</sequence>
<evidence type="ECO:0000313" key="2">
    <source>
        <dbReference type="EMBL" id="SFS48938.1"/>
    </source>
</evidence>
<dbReference type="OrthoDB" id="204603at2157"/>